<sequence length="366" mass="39833">MTNTLWPADRVAELAVLLRGFRPGKWTEADLSQGAVAQGWEWSAGELGPILHTGRPFGEGQLLPVEDHMDIHVTTEEYTGLHFPLGRVEGGVRKQVEAFREMGRVLRERLGEPNVIGSDDPDDPLHGSAPEWGAPFLRWRDRANSLELRVSGRGDPVLSLLPTSPAEGRYRYDREHGAGLVGGFLGVSLTGDIAGMTIAGITRGDDWKGYARRLVDVLRTMPAELTALGFERSFGLHGDIPGEGGPWVFQLALGQDVELGLDEAAADIMKRSPEMPDPEELGWTEATEARHLQEEIAYLAPSYRYDEVNAVRLAMLVLETAEALGIASPEGLSLTDNGGRIPNPGGDGPHTDYRISDYGLAVTENP</sequence>
<evidence type="ECO:0000313" key="3">
    <source>
        <dbReference type="Proteomes" id="UP000467124"/>
    </source>
</evidence>
<dbReference type="RefSeq" id="WP_161110983.1">
    <property type="nucleotide sequence ID" value="NZ_WWHY01000001.1"/>
</dbReference>
<gene>
    <name evidence="2" type="ORF">GTW20_12080</name>
</gene>
<accession>A0A7K2ISR2</accession>
<comment type="caution">
    <text evidence="2">The sequence shown here is derived from an EMBL/GenBank/DDBJ whole genome shotgun (WGS) entry which is preliminary data.</text>
</comment>
<evidence type="ECO:0000256" key="1">
    <source>
        <dbReference type="SAM" id="MobiDB-lite"/>
    </source>
</evidence>
<dbReference type="AlphaFoldDB" id="A0A7K2ISR2"/>
<dbReference type="EMBL" id="WWHY01000001">
    <property type="protein sequence ID" value="MYR32981.1"/>
    <property type="molecule type" value="Genomic_DNA"/>
</dbReference>
<proteinExistence type="predicted"/>
<organism evidence="2 3">
    <name type="scientific">Nocardiopsis alba</name>
    <dbReference type="NCBI Taxonomy" id="53437"/>
    <lineage>
        <taxon>Bacteria</taxon>
        <taxon>Bacillati</taxon>
        <taxon>Actinomycetota</taxon>
        <taxon>Actinomycetes</taxon>
        <taxon>Streptosporangiales</taxon>
        <taxon>Nocardiopsidaceae</taxon>
        <taxon>Nocardiopsis</taxon>
    </lineage>
</organism>
<evidence type="ECO:0000313" key="2">
    <source>
        <dbReference type="EMBL" id="MYR32981.1"/>
    </source>
</evidence>
<name>A0A7K2ISR2_9ACTN</name>
<reference evidence="2 3" key="1">
    <citation type="journal article" date="2019" name="Nat. Commun.">
        <title>The antimicrobial potential of Streptomyces from insect microbiomes.</title>
        <authorList>
            <person name="Chevrette M.G."/>
            <person name="Carlson C.M."/>
            <person name="Ortega H.E."/>
            <person name="Thomas C."/>
            <person name="Ananiev G.E."/>
            <person name="Barns K.J."/>
            <person name="Book A.J."/>
            <person name="Cagnazzo J."/>
            <person name="Carlos C."/>
            <person name="Flanigan W."/>
            <person name="Grubbs K.J."/>
            <person name="Horn H.A."/>
            <person name="Hoffmann F.M."/>
            <person name="Klassen J.L."/>
            <person name="Knack J.J."/>
            <person name="Lewin G.R."/>
            <person name="McDonald B.R."/>
            <person name="Muller L."/>
            <person name="Melo W.G.P."/>
            <person name="Pinto-Tomas A.A."/>
            <person name="Schmitz A."/>
            <person name="Wendt-Pienkowski E."/>
            <person name="Wildman S."/>
            <person name="Zhao M."/>
            <person name="Zhang F."/>
            <person name="Bugni T.S."/>
            <person name="Andes D.R."/>
            <person name="Pupo M.T."/>
            <person name="Currie C.R."/>
        </authorList>
    </citation>
    <scope>NUCLEOTIDE SEQUENCE [LARGE SCALE GENOMIC DNA]</scope>
    <source>
        <strain evidence="2 3">SID5840</strain>
    </source>
</reference>
<dbReference type="Proteomes" id="UP000467124">
    <property type="component" value="Unassembled WGS sequence"/>
</dbReference>
<protein>
    <submittedName>
        <fullName evidence="2">Uncharacterized protein</fullName>
    </submittedName>
</protein>
<feature type="region of interest" description="Disordered" evidence="1">
    <location>
        <begin position="335"/>
        <end position="366"/>
    </location>
</feature>